<dbReference type="AlphaFoldDB" id="A0AAW2V7J8"/>
<sequence length="107" mass="12332">MMSKSGLSWDDSRCMVTVDSQDVWDDYCKIDPTTRTTRYKTWSFFLAWRGIFGKDRANGEVTRDANKKVDPPPSLVDNDPTDCYVPMAEWCPNFGYFRNDSGVVLDK</sequence>
<accession>A0AAW2V7J8</accession>
<reference evidence="1" key="1">
    <citation type="submission" date="2020-06" db="EMBL/GenBank/DDBJ databases">
        <authorList>
            <person name="Li T."/>
            <person name="Hu X."/>
            <person name="Zhang T."/>
            <person name="Song X."/>
            <person name="Zhang H."/>
            <person name="Dai N."/>
            <person name="Sheng W."/>
            <person name="Hou X."/>
            <person name="Wei L."/>
        </authorList>
    </citation>
    <scope>NUCLEOTIDE SEQUENCE</scope>
    <source>
        <strain evidence="1">G02</strain>
        <tissue evidence="1">Leaf</tissue>
    </source>
</reference>
<gene>
    <name evidence="1" type="ORF">Sradi_0891400</name>
</gene>
<comment type="caution">
    <text evidence="1">The sequence shown here is derived from an EMBL/GenBank/DDBJ whole genome shotgun (WGS) entry which is preliminary data.</text>
</comment>
<dbReference type="PANTHER" id="PTHR46929:SF3">
    <property type="entry name" value="MYB_SANT-LIKE DOMAIN-CONTAINING PROTEIN"/>
    <property type="match status" value="1"/>
</dbReference>
<reference evidence="1" key="2">
    <citation type="journal article" date="2024" name="Plant">
        <title>Genomic evolution and insights into agronomic trait innovations of Sesamum species.</title>
        <authorList>
            <person name="Miao H."/>
            <person name="Wang L."/>
            <person name="Qu L."/>
            <person name="Liu H."/>
            <person name="Sun Y."/>
            <person name="Le M."/>
            <person name="Wang Q."/>
            <person name="Wei S."/>
            <person name="Zheng Y."/>
            <person name="Lin W."/>
            <person name="Duan Y."/>
            <person name="Cao H."/>
            <person name="Xiong S."/>
            <person name="Wang X."/>
            <person name="Wei L."/>
            <person name="Li C."/>
            <person name="Ma Q."/>
            <person name="Ju M."/>
            <person name="Zhao R."/>
            <person name="Li G."/>
            <person name="Mu C."/>
            <person name="Tian Q."/>
            <person name="Mei H."/>
            <person name="Zhang T."/>
            <person name="Gao T."/>
            <person name="Zhang H."/>
        </authorList>
    </citation>
    <scope>NUCLEOTIDE SEQUENCE</scope>
    <source>
        <strain evidence="1">G02</strain>
    </source>
</reference>
<protein>
    <recommendedName>
        <fullName evidence="2">Myb/SANT-like domain-containing protein</fullName>
    </recommendedName>
</protein>
<organism evidence="1">
    <name type="scientific">Sesamum radiatum</name>
    <name type="common">Black benniseed</name>
    <dbReference type="NCBI Taxonomy" id="300843"/>
    <lineage>
        <taxon>Eukaryota</taxon>
        <taxon>Viridiplantae</taxon>
        <taxon>Streptophyta</taxon>
        <taxon>Embryophyta</taxon>
        <taxon>Tracheophyta</taxon>
        <taxon>Spermatophyta</taxon>
        <taxon>Magnoliopsida</taxon>
        <taxon>eudicotyledons</taxon>
        <taxon>Gunneridae</taxon>
        <taxon>Pentapetalae</taxon>
        <taxon>asterids</taxon>
        <taxon>lamiids</taxon>
        <taxon>Lamiales</taxon>
        <taxon>Pedaliaceae</taxon>
        <taxon>Sesamum</taxon>
    </lineage>
</organism>
<dbReference type="EMBL" id="JACGWJ010000004">
    <property type="protein sequence ID" value="KAL0423566.1"/>
    <property type="molecule type" value="Genomic_DNA"/>
</dbReference>
<evidence type="ECO:0008006" key="2">
    <source>
        <dbReference type="Google" id="ProtNLM"/>
    </source>
</evidence>
<dbReference type="PANTHER" id="PTHR46929">
    <property type="entry name" value="EXPRESSED PROTEIN"/>
    <property type="match status" value="1"/>
</dbReference>
<name>A0AAW2V7J8_SESRA</name>
<proteinExistence type="predicted"/>
<evidence type="ECO:0000313" key="1">
    <source>
        <dbReference type="EMBL" id="KAL0423566.1"/>
    </source>
</evidence>